<evidence type="ECO:0000313" key="1">
    <source>
        <dbReference type="EMBL" id="SVB45417.1"/>
    </source>
</evidence>
<reference evidence="1" key="1">
    <citation type="submission" date="2018-05" db="EMBL/GenBank/DDBJ databases">
        <authorList>
            <person name="Lanie J.A."/>
            <person name="Ng W.-L."/>
            <person name="Kazmierczak K.M."/>
            <person name="Andrzejewski T.M."/>
            <person name="Davidsen T.M."/>
            <person name="Wayne K.J."/>
            <person name="Tettelin H."/>
            <person name="Glass J.I."/>
            <person name="Rusch D."/>
            <person name="Podicherti R."/>
            <person name="Tsui H.-C.T."/>
            <person name="Winkler M.E."/>
        </authorList>
    </citation>
    <scope>NUCLEOTIDE SEQUENCE</scope>
</reference>
<dbReference type="EMBL" id="UINC01042586">
    <property type="protein sequence ID" value="SVB45417.1"/>
    <property type="molecule type" value="Genomic_DNA"/>
</dbReference>
<organism evidence="1">
    <name type="scientific">marine metagenome</name>
    <dbReference type="NCBI Taxonomy" id="408172"/>
    <lineage>
        <taxon>unclassified sequences</taxon>
        <taxon>metagenomes</taxon>
        <taxon>ecological metagenomes</taxon>
    </lineage>
</organism>
<feature type="non-terminal residue" evidence="1">
    <location>
        <position position="1"/>
    </location>
</feature>
<name>A0A382E6C1_9ZZZZ</name>
<gene>
    <name evidence="1" type="ORF">METZ01_LOCUS198271</name>
</gene>
<accession>A0A382E6C1</accession>
<sequence length="45" mass="5179">TESIKTESKWQAGYVLLTPDFHKSESCIKQFFIDADKCIIIPAEF</sequence>
<protein>
    <submittedName>
        <fullName evidence="1">Uncharacterized protein</fullName>
    </submittedName>
</protein>
<proteinExistence type="predicted"/>
<dbReference type="AlphaFoldDB" id="A0A382E6C1"/>